<gene>
    <name evidence="7" type="ORF">GGQ59_002286</name>
</gene>
<feature type="domain" description="AMP-dependent synthetase/ligase" evidence="5">
    <location>
        <begin position="18"/>
        <end position="398"/>
    </location>
</feature>
<dbReference type="Gene3D" id="3.40.50.12780">
    <property type="entry name" value="N-terminal domain of ligase-like"/>
    <property type="match status" value="1"/>
</dbReference>
<dbReference type="PANTHER" id="PTHR43859:SF4">
    <property type="entry name" value="BUTANOATE--COA LIGASE AAE1-RELATED"/>
    <property type="match status" value="1"/>
</dbReference>
<dbReference type="PROSITE" id="PS00455">
    <property type="entry name" value="AMP_BINDING"/>
    <property type="match status" value="1"/>
</dbReference>
<dbReference type="GO" id="GO:0016874">
    <property type="term" value="F:ligase activity"/>
    <property type="evidence" value="ECO:0007669"/>
    <property type="project" value="UniProtKB-KW"/>
</dbReference>
<accession>A0A840I602</accession>
<dbReference type="AlphaFoldDB" id="A0A840I602"/>
<feature type="domain" description="AMP-binding enzyme C-terminal" evidence="6">
    <location>
        <begin position="446"/>
        <end position="521"/>
    </location>
</feature>
<comment type="caution">
    <text evidence="7">The sequence shown here is derived from an EMBL/GenBank/DDBJ whole genome shotgun (WGS) entry which is preliminary data.</text>
</comment>
<dbReference type="GO" id="GO:0006631">
    <property type="term" value="P:fatty acid metabolic process"/>
    <property type="evidence" value="ECO:0007669"/>
    <property type="project" value="UniProtKB-KW"/>
</dbReference>
<dbReference type="Proteomes" id="UP000563524">
    <property type="component" value="Unassembled WGS sequence"/>
</dbReference>
<comment type="similarity">
    <text evidence="1">Belongs to the ATP-dependent AMP-binding enzyme family.</text>
</comment>
<dbReference type="InterPro" id="IPR042099">
    <property type="entry name" value="ANL_N_sf"/>
</dbReference>
<evidence type="ECO:0000313" key="8">
    <source>
        <dbReference type="Proteomes" id="UP000563524"/>
    </source>
</evidence>
<dbReference type="EC" id="6.2.1.-" evidence="7"/>
<dbReference type="Pfam" id="PF00501">
    <property type="entry name" value="AMP-binding"/>
    <property type="match status" value="1"/>
</dbReference>
<dbReference type="EMBL" id="JACHOB010000005">
    <property type="protein sequence ID" value="MBB4659745.1"/>
    <property type="molecule type" value="Genomic_DNA"/>
</dbReference>
<keyword evidence="2 7" id="KW-0436">Ligase</keyword>
<keyword evidence="3" id="KW-0276">Fatty acid metabolism</keyword>
<evidence type="ECO:0000259" key="5">
    <source>
        <dbReference type="Pfam" id="PF00501"/>
    </source>
</evidence>
<proteinExistence type="inferred from homology"/>
<dbReference type="RefSeq" id="WP_183818664.1">
    <property type="nucleotide sequence ID" value="NZ_JACHOB010000005.1"/>
</dbReference>
<evidence type="ECO:0000313" key="7">
    <source>
        <dbReference type="EMBL" id="MBB4659745.1"/>
    </source>
</evidence>
<dbReference type="InterPro" id="IPR045851">
    <property type="entry name" value="AMP-bd_C_sf"/>
</dbReference>
<evidence type="ECO:0000256" key="3">
    <source>
        <dbReference type="ARBA" id="ARBA00022832"/>
    </source>
</evidence>
<dbReference type="InterPro" id="IPR000873">
    <property type="entry name" value="AMP-dep_synth/lig_dom"/>
</dbReference>
<evidence type="ECO:0000256" key="1">
    <source>
        <dbReference type="ARBA" id="ARBA00006432"/>
    </source>
</evidence>
<name>A0A840I602_9PROT</name>
<sequence>MQGLMMNDPLLVTGILKHALRNHADQEIVTRLVEGSIHRYTYAEFGRRVAKLAHALTRMGVKPGDRVGVMGWNTHRQLELYYAVAGLGAVCHTINPKLGPQNAGFVMGHGGDRFVFFDMTFAPLVLGIAPYLPMVEGVVAMTTAEEAAKLPGEVPDYETLIAGEDDVFDWPSFDENTACALCYTSGTTGQPKGVLYSHRALVLHTFASLLPTSIGAAADDVILPVVPMFHVNAWGIPYSALLVGMKLVLPGPGMDGASLHELIAKERVTYAVGVPTVWLNLLAYVNENGLDFGALKYTLVGGAALSRKIIEGYEAYGVRTRQGWGMTEMSPIGTTNYEEEGFHDLPTEERMKRQLRQGKALPFVDMRVVDEAGSPLPWDGETDGNLHVRGPWVVERYYREDETATTEDGWFDTGDVAVIHPDGRMQITDRAKDVIKSGGEWISTIEIEDVALRHPSVCQAAAIGMPHPKWQERPLLIVQAAPGAEMDTAAVKAFVNEKLPRISRVDDVQVVDEIPLGATGKVLKTELRKRFEGYVLPEDEGALDRDAPLESVAGDTKKKGITDLFRRR</sequence>
<organism evidence="7 8">
    <name type="scientific">Parvularcula dongshanensis</name>
    <dbReference type="NCBI Taxonomy" id="1173995"/>
    <lineage>
        <taxon>Bacteria</taxon>
        <taxon>Pseudomonadati</taxon>
        <taxon>Pseudomonadota</taxon>
        <taxon>Alphaproteobacteria</taxon>
        <taxon>Parvularculales</taxon>
        <taxon>Parvularculaceae</taxon>
        <taxon>Parvularcula</taxon>
    </lineage>
</organism>
<dbReference type="CDD" id="cd12119">
    <property type="entry name" value="ttLC_FACS_AlkK_like"/>
    <property type="match status" value="1"/>
</dbReference>
<evidence type="ECO:0000256" key="2">
    <source>
        <dbReference type="ARBA" id="ARBA00022598"/>
    </source>
</evidence>
<dbReference type="InterPro" id="IPR020845">
    <property type="entry name" value="AMP-binding_CS"/>
</dbReference>
<protein>
    <submittedName>
        <fullName evidence="7">Fatty-acyl-CoA synthase</fullName>
        <ecNumber evidence="7">6.2.1.-</ecNumber>
    </submittedName>
</protein>
<evidence type="ECO:0000256" key="4">
    <source>
        <dbReference type="ARBA" id="ARBA00023098"/>
    </source>
</evidence>
<dbReference type="NCBIfam" id="NF004837">
    <property type="entry name" value="PRK06187.1"/>
    <property type="match status" value="1"/>
</dbReference>
<dbReference type="Gene3D" id="3.30.300.30">
    <property type="match status" value="1"/>
</dbReference>
<dbReference type="Pfam" id="PF13193">
    <property type="entry name" value="AMP-binding_C"/>
    <property type="match status" value="1"/>
</dbReference>
<evidence type="ECO:0000259" key="6">
    <source>
        <dbReference type="Pfam" id="PF13193"/>
    </source>
</evidence>
<dbReference type="InterPro" id="IPR025110">
    <property type="entry name" value="AMP-bd_C"/>
</dbReference>
<keyword evidence="8" id="KW-1185">Reference proteome</keyword>
<dbReference type="SUPFAM" id="SSF56801">
    <property type="entry name" value="Acetyl-CoA synthetase-like"/>
    <property type="match status" value="1"/>
</dbReference>
<keyword evidence="4" id="KW-0443">Lipid metabolism</keyword>
<reference evidence="7 8" key="1">
    <citation type="submission" date="2020-08" db="EMBL/GenBank/DDBJ databases">
        <title>Genomic Encyclopedia of Type Strains, Phase IV (KMG-IV): sequencing the most valuable type-strain genomes for metagenomic binning, comparative biology and taxonomic classification.</title>
        <authorList>
            <person name="Goeker M."/>
        </authorList>
    </citation>
    <scope>NUCLEOTIDE SEQUENCE [LARGE SCALE GENOMIC DNA]</scope>
    <source>
        <strain evidence="7 8">DSM 102850</strain>
    </source>
</reference>
<dbReference type="PANTHER" id="PTHR43859">
    <property type="entry name" value="ACYL-ACTIVATING ENZYME"/>
    <property type="match status" value="1"/>
</dbReference>